<gene>
    <name evidence="1" type="ORF">BCR33DRAFT_713595</name>
</gene>
<organism evidence="1 2">
    <name type="scientific">Rhizoclosmatium globosum</name>
    <dbReference type="NCBI Taxonomy" id="329046"/>
    <lineage>
        <taxon>Eukaryota</taxon>
        <taxon>Fungi</taxon>
        <taxon>Fungi incertae sedis</taxon>
        <taxon>Chytridiomycota</taxon>
        <taxon>Chytridiomycota incertae sedis</taxon>
        <taxon>Chytridiomycetes</taxon>
        <taxon>Chytridiales</taxon>
        <taxon>Chytriomycetaceae</taxon>
        <taxon>Rhizoclosmatium</taxon>
    </lineage>
</organism>
<dbReference type="AlphaFoldDB" id="A0A1Y2CSM7"/>
<evidence type="ECO:0000313" key="2">
    <source>
        <dbReference type="Proteomes" id="UP000193642"/>
    </source>
</evidence>
<dbReference type="Proteomes" id="UP000193642">
    <property type="component" value="Unassembled WGS sequence"/>
</dbReference>
<comment type="caution">
    <text evidence="1">The sequence shown here is derived from an EMBL/GenBank/DDBJ whole genome shotgun (WGS) entry which is preliminary data.</text>
</comment>
<sequence>MLSVSDTLGSNQRLRTAHIQALSDVLRLSLEQPANGRLQSAVEALEAAAPLKSICLPHTHVRVLRQSALRRLVARFGLSSRSEASAAPLVTLLVAFVDASTAATSAIVPLFTQQWLELLLDFHVQAALELRGLGESIDQVWTVDLWDNAADLRAKIPTAVYLEWLNGLHQRKAILSNGNWNELANEHLYEPFQTKMISFLKLIVGIHLEASK</sequence>
<dbReference type="EMBL" id="MCGO01000008">
    <property type="protein sequence ID" value="ORY50002.1"/>
    <property type="molecule type" value="Genomic_DNA"/>
</dbReference>
<evidence type="ECO:0000313" key="1">
    <source>
        <dbReference type="EMBL" id="ORY50002.1"/>
    </source>
</evidence>
<name>A0A1Y2CSM7_9FUNG</name>
<proteinExistence type="predicted"/>
<reference evidence="1 2" key="1">
    <citation type="submission" date="2016-07" db="EMBL/GenBank/DDBJ databases">
        <title>Pervasive Adenine N6-methylation of Active Genes in Fungi.</title>
        <authorList>
            <consortium name="DOE Joint Genome Institute"/>
            <person name="Mondo S.J."/>
            <person name="Dannebaum R.O."/>
            <person name="Kuo R.C."/>
            <person name="Labutti K."/>
            <person name="Haridas S."/>
            <person name="Kuo A."/>
            <person name="Salamov A."/>
            <person name="Ahrendt S.R."/>
            <person name="Lipzen A."/>
            <person name="Sullivan W."/>
            <person name="Andreopoulos W.B."/>
            <person name="Clum A."/>
            <person name="Lindquist E."/>
            <person name="Daum C."/>
            <person name="Ramamoorthy G.K."/>
            <person name="Gryganskyi A."/>
            <person name="Culley D."/>
            <person name="Magnuson J.K."/>
            <person name="James T.Y."/>
            <person name="O'Malley M.A."/>
            <person name="Stajich J.E."/>
            <person name="Spatafora J.W."/>
            <person name="Visel A."/>
            <person name="Grigoriev I.V."/>
        </authorList>
    </citation>
    <scope>NUCLEOTIDE SEQUENCE [LARGE SCALE GENOMIC DNA]</scope>
    <source>
        <strain evidence="1 2">JEL800</strain>
    </source>
</reference>
<keyword evidence="2" id="KW-1185">Reference proteome</keyword>
<accession>A0A1Y2CSM7</accession>
<protein>
    <submittedName>
        <fullName evidence="1">Uncharacterized protein</fullName>
    </submittedName>
</protein>